<feature type="transmembrane region" description="Helical" evidence="1">
    <location>
        <begin position="12"/>
        <end position="30"/>
    </location>
</feature>
<keyword evidence="3" id="KW-1185">Reference proteome</keyword>
<evidence type="ECO:0000313" key="3">
    <source>
        <dbReference type="Proteomes" id="UP000308744"/>
    </source>
</evidence>
<name>A0A4U2Z4R9_9BACI</name>
<organism evidence="2 3">
    <name type="scientific">Lysinibacillus mangiferihumi</name>
    <dbReference type="NCBI Taxonomy" id="1130819"/>
    <lineage>
        <taxon>Bacteria</taxon>
        <taxon>Bacillati</taxon>
        <taxon>Bacillota</taxon>
        <taxon>Bacilli</taxon>
        <taxon>Bacillales</taxon>
        <taxon>Bacillaceae</taxon>
        <taxon>Lysinibacillus</taxon>
    </lineage>
</organism>
<accession>A0A4U2Z4R9</accession>
<gene>
    <name evidence="2" type="ORF">FC756_09540</name>
</gene>
<feature type="transmembrane region" description="Helical" evidence="1">
    <location>
        <begin position="36"/>
        <end position="53"/>
    </location>
</feature>
<protein>
    <submittedName>
        <fullName evidence="2">Uncharacterized protein</fullName>
    </submittedName>
</protein>
<proteinExistence type="predicted"/>
<dbReference type="Proteomes" id="UP000308744">
    <property type="component" value="Unassembled WGS sequence"/>
</dbReference>
<reference evidence="2 3" key="1">
    <citation type="submission" date="2019-04" db="EMBL/GenBank/DDBJ databases">
        <title>Lysinibacillus genome sequencing.</title>
        <authorList>
            <person name="Dunlap C."/>
        </authorList>
    </citation>
    <scope>NUCLEOTIDE SEQUENCE [LARGE SCALE GENOMIC DNA]</scope>
    <source>
        <strain evidence="2 3">CCTCC AB 2010389</strain>
    </source>
</reference>
<sequence length="138" mass="15842">MGLVKVPKFLKLLFSLIFVVVFTFVAYNSFTSGATFNGVIFSTANIVAFYFLIKETLITVKKKNLFKKEVLLDNFIIERLKTSLSLSYLYLIIHLSISIFANDNLVAFKDSVAFALFASFNIFMVTQIFQAFFYYSKE</sequence>
<evidence type="ECO:0000313" key="2">
    <source>
        <dbReference type="EMBL" id="TKI69197.1"/>
    </source>
</evidence>
<dbReference type="EMBL" id="SZPU01000032">
    <property type="protein sequence ID" value="TKI69197.1"/>
    <property type="molecule type" value="Genomic_DNA"/>
</dbReference>
<keyword evidence="1" id="KW-1133">Transmembrane helix</keyword>
<dbReference type="RefSeq" id="WP_107896305.1">
    <property type="nucleotide sequence ID" value="NZ_PYWM01000019.1"/>
</dbReference>
<feature type="transmembrane region" description="Helical" evidence="1">
    <location>
        <begin position="113"/>
        <end position="135"/>
    </location>
</feature>
<dbReference type="AlphaFoldDB" id="A0A4U2Z4R9"/>
<keyword evidence="1" id="KW-0472">Membrane</keyword>
<feature type="transmembrane region" description="Helical" evidence="1">
    <location>
        <begin position="84"/>
        <end position="101"/>
    </location>
</feature>
<comment type="caution">
    <text evidence="2">The sequence shown here is derived from an EMBL/GenBank/DDBJ whole genome shotgun (WGS) entry which is preliminary data.</text>
</comment>
<evidence type="ECO:0000256" key="1">
    <source>
        <dbReference type="SAM" id="Phobius"/>
    </source>
</evidence>
<keyword evidence="1" id="KW-0812">Transmembrane</keyword>